<dbReference type="AlphaFoldDB" id="A0A0F9T8U7"/>
<dbReference type="EMBL" id="LAZR01000275">
    <property type="protein sequence ID" value="KKN77655.1"/>
    <property type="molecule type" value="Genomic_DNA"/>
</dbReference>
<sequence length="77" mass="9037">MSQVKKWAVTGFATLAESKKLADKVITMLSEYEGRPDEMGTLKRYLDQEHRYTVAQGREIDSMWQIFTKPKKARRKK</sequence>
<comment type="caution">
    <text evidence="1">The sequence shown here is derived from an EMBL/GenBank/DDBJ whole genome shotgun (WGS) entry which is preliminary data.</text>
</comment>
<evidence type="ECO:0000313" key="1">
    <source>
        <dbReference type="EMBL" id="KKN77655.1"/>
    </source>
</evidence>
<gene>
    <name evidence="1" type="ORF">LCGC14_0357800</name>
</gene>
<proteinExistence type="predicted"/>
<reference evidence="1" key="1">
    <citation type="journal article" date="2015" name="Nature">
        <title>Complex archaea that bridge the gap between prokaryotes and eukaryotes.</title>
        <authorList>
            <person name="Spang A."/>
            <person name="Saw J.H."/>
            <person name="Jorgensen S.L."/>
            <person name="Zaremba-Niedzwiedzka K."/>
            <person name="Martijn J."/>
            <person name="Lind A.E."/>
            <person name="van Eijk R."/>
            <person name="Schleper C."/>
            <person name="Guy L."/>
            <person name="Ettema T.J."/>
        </authorList>
    </citation>
    <scope>NUCLEOTIDE SEQUENCE</scope>
</reference>
<accession>A0A0F9T8U7</accession>
<protein>
    <submittedName>
        <fullName evidence="1">Uncharacterized protein</fullName>
    </submittedName>
</protein>
<name>A0A0F9T8U7_9ZZZZ</name>
<organism evidence="1">
    <name type="scientific">marine sediment metagenome</name>
    <dbReference type="NCBI Taxonomy" id="412755"/>
    <lineage>
        <taxon>unclassified sequences</taxon>
        <taxon>metagenomes</taxon>
        <taxon>ecological metagenomes</taxon>
    </lineage>
</organism>